<evidence type="ECO:0000256" key="1">
    <source>
        <dbReference type="SAM" id="MobiDB-lite"/>
    </source>
</evidence>
<accession>A0A395IR29</accession>
<comment type="caution">
    <text evidence="2">The sequence shown here is derived from an EMBL/GenBank/DDBJ whole genome shotgun (WGS) entry which is preliminary data.</text>
</comment>
<organism evidence="2 3">
    <name type="scientific">Monilinia fructigena</name>
    <dbReference type="NCBI Taxonomy" id="38457"/>
    <lineage>
        <taxon>Eukaryota</taxon>
        <taxon>Fungi</taxon>
        <taxon>Dikarya</taxon>
        <taxon>Ascomycota</taxon>
        <taxon>Pezizomycotina</taxon>
        <taxon>Leotiomycetes</taxon>
        <taxon>Helotiales</taxon>
        <taxon>Sclerotiniaceae</taxon>
        <taxon>Monilinia</taxon>
    </lineage>
</organism>
<protein>
    <submittedName>
        <fullName evidence="2">Uncharacterized protein</fullName>
    </submittedName>
</protein>
<evidence type="ECO:0000313" key="3">
    <source>
        <dbReference type="Proteomes" id="UP000249056"/>
    </source>
</evidence>
<dbReference type="OrthoDB" id="512915at2759"/>
<dbReference type="Proteomes" id="UP000249056">
    <property type="component" value="Unassembled WGS sequence"/>
</dbReference>
<dbReference type="AlphaFoldDB" id="A0A395IR29"/>
<keyword evidence="3" id="KW-1185">Reference proteome</keyword>
<feature type="compositionally biased region" description="Low complexity" evidence="1">
    <location>
        <begin position="115"/>
        <end position="132"/>
    </location>
</feature>
<feature type="region of interest" description="Disordered" evidence="1">
    <location>
        <begin position="1"/>
        <end position="138"/>
    </location>
</feature>
<proteinExistence type="predicted"/>
<gene>
    <name evidence="2" type="ORF">DID88_004430</name>
</gene>
<name>A0A395IR29_9HELO</name>
<dbReference type="EMBL" id="QKRW01000023">
    <property type="protein sequence ID" value="RAL62581.1"/>
    <property type="molecule type" value="Genomic_DNA"/>
</dbReference>
<sequence length="138" mass="15430">MMARQKVGFDPYDESPVKRHGEQYQYGQEADGYDENGRPDSSYSREGTPWDPRDRDHYENAPPPSPRWARERARSSTPQRSSPAPPSLNPTSDQVESFPRLHLHPPFSPYHLEISSSTTTTTTTSSSSSSSPTPLPPA</sequence>
<reference evidence="2 3" key="1">
    <citation type="submission" date="2018-06" db="EMBL/GenBank/DDBJ databases">
        <title>Genome Sequence of the Brown Rot Fungal Pathogen Monilinia fructigena.</title>
        <authorList>
            <person name="Landi L."/>
            <person name="De Miccolis Angelini R.M."/>
            <person name="Pollastro S."/>
            <person name="Abate D."/>
            <person name="Faretra F."/>
            <person name="Romanazzi G."/>
        </authorList>
    </citation>
    <scope>NUCLEOTIDE SEQUENCE [LARGE SCALE GENOMIC DNA]</scope>
    <source>
        <strain evidence="2 3">Mfrg269</strain>
    </source>
</reference>
<evidence type="ECO:0000313" key="2">
    <source>
        <dbReference type="EMBL" id="RAL62581.1"/>
    </source>
</evidence>